<evidence type="ECO:0000313" key="1">
    <source>
        <dbReference type="EMBL" id="VAW03958.1"/>
    </source>
</evidence>
<dbReference type="EMBL" id="UOEK01000273">
    <property type="protein sequence ID" value="VAW03958.1"/>
    <property type="molecule type" value="Genomic_DNA"/>
</dbReference>
<sequence>MDLRLDHPLFDRVRTLELPADTWVIFGSGPMIARGIIPLENDLDIMCLPVTWDWARQFGPLDYLETEGVYVISIEDGAITLGTGWAYGDIDVPGLIARADMIDGLPFAPLDAVVTYKKIAARPKDALHLKLIDDYLAAGHL</sequence>
<proteinExistence type="predicted"/>
<dbReference type="AlphaFoldDB" id="A0A3B0SF99"/>
<reference evidence="1" key="1">
    <citation type="submission" date="2018-06" db="EMBL/GenBank/DDBJ databases">
        <authorList>
            <person name="Zhirakovskaya E."/>
        </authorList>
    </citation>
    <scope>NUCLEOTIDE SEQUENCE</scope>
</reference>
<organism evidence="1">
    <name type="scientific">hydrothermal vent metagenome</name>
    <dbReference type="NCBI Taxonomy" id="652676"/>
    <lineage>
        <taxon>unclassified sequences</taxon>
        <taxon>metagenomes</taxon>
        <taxon>ecological metagenomes</taxon>
    </lineage>
</organism>
<accession>A0A3B0SF99</accession>
<gene>
    <name evidence="1" type="ORF">MNBD_ACTINO02-1700</name>
</gene>
<name>A0A3B0SF99_9ZZZZ</name>
<protein>
    <submittedName>
        <fullName evidence="1">Uncharacterized protein</fullName>
    </submittedName>
</protein>